<feature type="transmembrane region" description="Helical" evidence="6">
    <location>
        <begin position="442"/>
        <end position="462"/>
    </location>
</feature>
<sequence length="529" mass="57140">MNDSGDQVEKQEADDSDTQVSSHDSQDADPETWTALGLSRFQEVAFASSLLMTQFFAQAGLGQTLSILKAISASFHITNPGELSWLIAGYSLTIGSCILLSGRLGDYFGHKPLFIAGLVWYMLWTIISGVSIYASQCLFIASRVFCGIGPSMCIPNALAILGRAYPPGLKKNILFSLYGGLTPVGVIGGATISALFAEFVWWPWSYWLIGCITAAVALCSYFAVPSSQSHYESFQPRPSLRDILWATDVPAGAVGIAALVFFNLAWNQAVVVGWATPYIPVFLVMGILFAITFFYIEINISPSPLIPFSILTGDVAFVLACVAAAWGGFGAYVYYFWTTMLMVTETPPLLASAGFSPPIPVGLGTAVMTGYLVARVHPAMLMVMAEACVLAACLLLATFPPGQTYWAQLFPSLIFAPLGLDMSFPAAILVMSNAMGKEHQGMAMSLVNTIVNYSISLSLGIAGTIEQQVTKTRPEDPATVLFGYHSTEYFSCGIVAFGLLLSLIFVWRARGESSLRMSQNRDDIERTEP</sequence>
<feature type="transmembrane region" description="Helical" evidence="6">
    <location>
        <begin position="173"/>
        <end position="197"/>
    </location>
</feature>
<dbReference type="GO" id="GO:0022857">
    <property type="term" value="F:transmembrane transporter activity"/>
    <property type="evidence" value="ECO:0007669"/>
    <property type="project" value="InterPro"/>
</dbReference>
<dbReference type="InterPro" id="IPR036259">
    <property type="entry name" value="MFS_trans_sf"/>
</dbReference>
<dbReference type="InterPro" id="IPR011701">
    <property type="entry name" value="MFS"/>
</dbReference>
<dbReference type="InterPro" id="IPR020846">
    <property type="entry name" value="MFS_dom"/>
</dbReference>
<evidence type="ECO:0000256" key="5">
    <source>
        <dbReference type="SAM" id="MobiDB-lite"/>
    </source>
</evidence>
<keyword evidence="3 6" id="KW-1133">Transmembrane helix</keyword>
<feature type="transmembrane region" description="Helical" evidence="6">
    <location>
        <begin position="203"/>
        <end position="224"/>
    </location>
</feature>
<keyword evidence="4 6" id="KW-0472">Membrane</keyword>
<feature type="domain" description="Major facilitator superfamily (MFS) profile" evidence="7">
    <location>
        <begin position="46"/>
        <end position="510"/>
    </location>
</feature>
<keyword evidence="2 6" id="KW-0812">Transmembrane</keyword>
<feature type="transmembrane region" description="Helical" evidence="6">
    <location>
        <begin position="308"/>
        <end position="335"/>
    </location>
</feature>
<evidence type="ECO:0000256" key="2">
    <source>
        <dbReference type="ARBA" id="ARBA00022692"/>
    </source>
</evidence>
<evidence type="ECO:0000313" key="8">
    <source>
        <dbReference type="EMBL" id="KAJ4865618.1"/>
    </source>
</evidence>
<dbReference type="GeneID" id="80864046"/>
<keyword evidence="9" id="KW-1185">Reference proteome</keyword>
<dbReference type="Gene3D" id="1.20.1250.20">
    <property type="entry name" value="MFS general substrate transporter like domains"/>
    <property type="match status" value="2"/>
</dbReference>
<evidence type="ECO:0000256" key="4">
    <source>
        <dbReference type="ARBA" id="ARBA00023136"/>
    </source>
</evidence>
<gene>
    <name evidence="8" type="ORF">T069G_02148</name>
</gene>
<feature type="transmembrane region" description="Helical" evidence="6">
    <location>
        <begin position="278"/>
        <end position="296"/>
    </location>
</feature>
<comment type="caution">
    <text evidence="8">The sequence shown here is derived from an EMBL/GenBank/DDBJ whole genome shotgun (WGS) entry which is preliminary data.</text>
</comment>
<dbReference type="PANTHER" id="PTHR42718:SF1">
    <property type="entry name" value="LOW AFFINITY AMMONIUM TRANSPORTER"/>
    <property type="match status" value="1"/>
</dbReference>
<dbReference type="PROSITE" id="PS50850">
    <property type="entry name" value="MFS"/>
    <property type="match status" value="1"/>
</dbReference>
<name>A0A9W9JSI2_9HYPO</name>
<dbReference type="GO" id="GO:0016020">
    <property type="term" value="C:membrane"/>
    <property type="evidence" value="ECO:0007669"/>
    <property type="project" value="UniProtKB-SubCell"/>
</dbReference>
<proteinExistence type="predicted"/>
<reference evidence="8" key="1">
    <citation type="submission" date="2022-09" db="EMBL/GenBank/DDBJ databases">
        <title>Chromosome-level assembly of Trichoderma breve T069, a fungus used in development of biopesticide product.</title>
        <authorList>
            <person name="Lin R."/>
            <person name="Liu T."/>
        </authorList>
    </citation>
    <scope>NUCLEOTIDE SEQUENCE</scope>
    <source>
        <strain evidence="8">T069</strain>
    </source>
</reference>
<accession>A0A9W9JSI2</accession>
<dbReference type="SUPFAM" id="SSF103473">
    <property type="entry name" value="MFS general substrate transporter"/>
    <property type="match status" value="1"/>
</dbReference>
<feature type="transmembrane region" description="Helical" evidence="6">
    <location>
        <begin position="140"/>
        <end position="161"/>
    </location>
</feature>
<comment type="subcellular location">
    <subcellularLocation>
        <location evidence="1">Membrane</location>
        <topology evidence="1">Multi-pass membrane protein</topology>
    </subcellularLocation>
</comment>
<dbReference type="Proteomes" id="UP001140511">
    <property type="component" value="Unassembled WGS sequence"/>
</dbReference>
<dbReference type="RefSeq" id="XP_056034674.1">
    <property type="nucleotide sequence ID" value="XM_056169358.1"/>
</dbReference>
<evidence type="ECO:0000256" key="3">
    <source>
        <dbReference type="ARBA" id="ARBA00022989"/>
    </source>
</evidence>
<evidence type="ECO:0000259" key="7">
    <source>
        <dbReference type="PROSITE" id="PS50850"/>
    </source>
</evidence>
<feature type="transmembrane region" description="Helical" evidence="6">
    <location>
        <begin position="482"/>
        <end position="507"/>
    </location>
</feature>
<feature type="region of interest" description="Disordered" evidence="5">
    <location>
        <begin position="1"/>
        <end position="30"/>
    </location>
</feature>
<feature type="transmembrane region" description="Helical" evidence="6">
    <location>
        <begin position="113"/>
        <end position="134"/>
    </location>
</feature>
<dbReference type="PANTHER" id="PTHR42718">
    <property type="entry name" value="MAJOR FACILITATOR SUPERFAMILY MULTIDRUG TRANSPORTER MFSC"/>
    <property type="match status" value="1"/>
</dbReference>
<dbReference type="AlphaFoldDB" id="A0A9W9JSI2"/>
<evidence type="ECO:0000256" key="6">
    <source>
        <dbReference type="SAM" id="Phobius"/>
    </source>
</evidence>
<evidence type="ECO:0000313" key="9">
    <source>
        <dbReference type="Proteomes" id="UP001140511"/>
    </source>
</evidence>
<feature type="transmembrane region" description="Helical" evidence="6">
    <location>
        <begin position="245"/>
        <end position="266"/>
    </location>
</feature>
<evidence type="ECO:0000256" key="1">
    <source>
        <dbReference type="ARBA" id="ARBA00004141"/>
    </source>
</evidence>
<dbReference type="EMBL" id="JAOPEN010000001">
    <property type="protein sequence ID" value="KAJ4865618.1"/>
    <property type="molecule type" value="Genomic_DNA"/>
</dbReference>
<feature type="transmembrane region" description="Helical" evidence="6">
    <location>
        <begin position="381"/>
        <end position="399"/>
    </location>
</feature>
<protein>
    <submittedName>
        <fullName evidence="8">Major facilitator superfamily domain-containing protein</fullName>
    </submittedName>
</protein>
<dbReference type="Pfam" id="PF07690">
    <property type="entry name" value="MFS_1"/>
    <property type="match status" value="1"/>
</dbReference>
<feature type="transmembrane region" description="Helical" evidence="6">
    <location>
        <begin position="405"/>
        <end position="430"/>
    </location>
</feature>
<feature type="transmembrane region" description="Helical" evidence="6">
    <location>
        <begin position="83"/>
        <end position="101"/>
    </location>
</feature>
<organism evidence="8 9">
    <name type="scientific">Trichoderma breve</name>
    <dbReference type="NCBI Taxonomy" id="2034170"/>
    <lineage>
        <taxon>Eukaryota</taxon>
        <taxon>Fungi</taxon>
        <taxon>Dikarya</taxon>
        <taxon>Ascomycota</taxon>
        <taxon>Pezizomycotina</taxon>
        <taxon>Sordariomycetes</taxon>
        <taxon>Hypocreomycetidae</taxon>
        <taxon>Hypocreales</taxon>
        <taxon>Hypocreaceae</taxon>
        <taxon>Trichoderma</taxon>
    </lineage>
</organism>